<keyword evidence="3" id="KW-1185">Reference proteome</keyword>
<sequence length="236" mass="26522">MPVVLEVLTLTQWTDGPAAAAAARELKIRLKLGRATDEERVLQLTNYTHRRGDVQIPAPHWHARKEKLDATSRFTRWRHQRKSHEAEKETWLPARARMRSDSADSSAGNQQNSHAEGEQNLSGELVARGSKACAGRARASEGRSKEREIRFRKQRLPVGRAVEARGPSAGVLRRLAGCREQVDGRKETDRHQYAIRGADRAARNTLGRSRTRTQSTYSGGKTRSNMSGFVELHIQN</sequence>
<name>A0AAD7E3C3_9AGAR</name>
<evidence type="ECO:0000256" key="1">
    <source>
        <dbReference type="SAM" id="MobiDB-lite"/>
    </source>
</evidence>
<evidence type="ECO:0000313" key="3">
    <source>
        <dbReference type="Proteomes" id="UP001219525"/>
    </source>
</evidence>
<feature type="compositionally biased region" description="Polar residues" evidence="1">
    <location>
        <begin position="108"/>
        <end position="122"/>
    </location>
</feature>
<dbReference type="AlphaFoldDB" id="A0AAD7E3C3"/>
<feature type="region of interest" description="Disordered" evidence="1">
    <location>
        <begin position="203"/>
        <end position="228"/>
    </location>
</feature>
<accession>A0AAD7E3C3</accession>
<gene>
    <name evidence="2" type="ORF">GGX14DRAFT_386815</name>
</gene>
<protein>
    <submittedName>
        <fullName evidence="2">Uncharacterized protein</fullName>
    </submittedName>
</protein>
<evidence type="ECO:0000313" key="2">
    <source>
        <dbReference type="EMBL" id="KAJ7226140.1"/>
    </source>
</evidence>
<organism evidence="2 3">
    <name type="scientific">Mycena pura</name>
    <dbReference type="NCBI Taxonomy" id="153505"/>
    <lineage>
        <taxon>Eukaryota</taxon>
        <taxon>Fungi</taxon>
        <taxon>Dikarya</taxon>
        <taxon>Basidiomycota</taxon>
        <taxon>Agaricomycotina</taxon>
        <taxon>Agaricomycetes</taxon>
        <taxon>Agaricomycetidae</taxon>
        <taxon>Agaricales</taxon>
        <taxon>Marasmiineae</taxon>
        <taxon>Mycenaceae</taxon>
        <taxon>Mycena</taxon>
    </lineage>
</organism>
<reference evidence="2" key="1">
    <citation type="submission" date="2023-03" db="EMBL/GenBank/DDBJ databases">
        <title>Massive genome expansion in bonnet fungi (Mycena s.s.) driven by repeated elements and novel gene families across ecological guilds.</title>
        <authorList>
            <consortium name="Lawrence Berkeley National Laboratory"/>
            <person name="Harder C.B."/>
            <person name="Miyauchi S."/>
            <person name="Viragh M."/>
            <person name="Kuo A."/>
            <person name="Thoen E."/>
            <person name="Andreopoulos B."/>
            <person name="Lu D."/>
            <person name="Skrede I."/>
            <person name="Drula E."/>
            <person name="Henrissat B."/>
            <person name="Morin E."/>
            <person name="Kohler A."/>
            <person name="Barry K."/>
            <person name="LaButti K."/>
            <person name="Morin E."/>
            <person name="Salamov A."/>
            <person name="Lipzen A."/>
            <person name="Mereny Z."/>
            <person name="Hegedus B."/>
            <person name="Baldrian P."/>
            <person name="Stursova M."/>
            <person name="Weitz H."/>
            <person name="Taylor A."/>
            <person name="Grigoriev I.V."/>
            <person name="Nagy L.G."/>
            <person name="Martin F."/>
            <person name="Kauserud H."/>
        </authorList>
    </citation>
    <scope>NUCLEOTIDE SEQUENCE</scope>
    <source>
        <strain evidence="2">9144</strain>
    </source>
</reference>
<feature type="region of interest" description="Disordered" evidence="1">
    <location>
        <begin position="76"/>
        <end position="124"/>
    </location>
</feature>
<dbReference type="Proteomes" id="UP001219525">
    <property type="component" value="Unassembled WGS sequence"/>
</dbReference>
<comment type="caution">
    <text evidence="2">The sequence shown here is derived from an EMBL/GenBank/DDBJ whole genome shotgun (WGS) entry which is preliminary data.</text>
</comment>
<feature type="compositionally biased region" description="Polar residues" evidence="1">
    <location>
        <begin position="206"/>
        <end position="227"/>
    </location>
</feature>
<proteinExistence type="predicted"/>
<dbReference type="EMBL" id="JARJCW010000004">
    <property type="protein sequence ID" value="KAJ7226140.1"/>
    <property type="molecule type" value="Genomic_DNA"/>
</dbReference>